<evidence type="ECO:0000256" key="2">
    <source>
        <dbReference type="ARBA" id="ARBA00022723"/>
    </source>
</evidence>
<evidence type="ECO:0000313" key="7">
    <source>
        <dbReference type="EMBL" id="PVY61653.1"/>
    </source>
</evidence>
<dbReference type="OrthoDB" id="9769355at2"/>
<dbReference type="GO" id="GO:0004497">
    <property type="term" value="F:monooxygenase activity"/>
    <property type="evidence" value="ECO:0007669"/>
    <property type="project" value="UniProtKB-KW"/>
</dbReference>
<dbReference type="GO" id="GO:0051537">
    <property type="term" value="F:2 iron, 2 sulfur cluster binding"/>
    <property type="evidence" value="ECO:0007669"/>
    <property type="project" value="UniProtKB-KW"/>
</dbReference>
<keyword evidence="1" id="KW-0001">2Fe-2S</keyword>
<dbReference type="RefSeq" id="WP_116518675.1">
    <property type="nucleotide sequence ID" value="NZ_JACCEX010000003.1"/>
</dbReference>
<dbReference type="GO" id="GO:0032259">
    <property type="term" value="P:methylation"/>
    <property type="evidence" value="ECO:0007669"/>
    <property type="project" value="UniProtKB-KW"/>
</dbReference>
<keyword evidence="7" id="KW-0503">Monooxygenase</keyword>
<organism evidence="7 8">
    <name type="scientific">Pusillimonas noertemannii</name>
    <dbReference type="NCBI Taxonomy" id="305977"/>
    <lineage>
        <taxon>Bacteria</taxon>
        <taxon>Pseudomonadati</taxon>
        <taxon>Pseudomonadota</taxon>
        <taxon>Betaproteobacteria</taxon>
        <taxon>Burkholderiales</taxon>
        <taxon>Alcaligenaceae</taxon>
        <taxon>Pusillimonas</taxon>
    </lineage>
</organism>
<dbReference type="EMBL" id="QEKO01000003">
    <property type="protein sequence ID" value="PVY61653.1"/>
    <property type="molecule type" value="Genomic_DNA"/>
</dbReference>
<keyword evidence="4" id="KW-0408">Iron</keyword>
<dbReference type="Gene3D" id="2.102.10.10">
    <property type="entry name" value="Rieske [2Fe-2S] iron-sulphur domain"/>
    <property type="match status" value="1"/>
</dbReference>
<dbReference type="GO" id="GO:0008168">
    <property type="term" value="F:methyltransferase activity"/>
    <property type="evidence" value="ECO:0007669"/>
    <property type="project" value="UniProtKB-KW"/>
</dbReference>
<dbReference type="PANTHER" id="PTHR21266:SF60">
    <property type="entry name" value="3-KETOSTEROID-9-ALPHA-MONOOXYGENASE, OXYGENASE COMPONENT"/>
    <property type="match status" value="1"/>
</dbReference>
<dbReference type="SUPFAM" id="SSF50022">
    <property type="entry name" value="ISP domain"/>
    <property type="match status" value="1"/>
</dbReference>
<dbReference type="AlphaFoldDB" id="A0A2U1CKY9"/>
<dbReference type="PANTHER" id="PTHR21266">
    <property type="entry name" value="IRON-SULFUR DOMAIN CONTAINING PROTEIN"/>
    <property type="match status" value="1"/>
</dbReference>
<dbReference type="Gene3D" id="3.90.380.10">
    <property type="entry name" value="Naphthalene 1,2-dioxygenase Alpha Subunit, Chain A, domain 1"/>
    <property type="match status" value="1"/>
</dbReference>
<dbReference type="Proteomes" id="UP000246145">
    <property type="component" value="Unassembled WGS sequence"/>
</dbReference>
<keyword evidence="8" id="KW-1185">Reference proteome</keyword>
<keyword evidence="7" id="KW-0808">Transferase</keyword>
<keyword evidence="5" id="KW-0411">Iron-sulfur</keyword>
<dbReference type="Pfam" id="PF19112">
    <property type="entry name" value="VanA_C"/>
    <property type="match status" value="1"/>
</dbReference>
<keyword evidence="7" id="KW-0489">Methyltransferase</keyword>
<dbReference type="STRING" id="1231391.GCA_000308195_00491"/>
<evidence type="ECO:0000259" key="6">
    <source>
        <dbReference type="PROSITE" id="PS51296"/>
    </source>
</evidence>
<dbReference type="PROSITE" id="PS00570">
    <property type="entry name" value="RING_HYDROXYL_ALPHA"/>
    <property type="match status" value="1"/>
</dbReference>
<dbReference type="Pfam" id="PF00355">
    <property type="entry name" value="Rieske"/>
    <property type="match status" value="1"/>
</dbReference>
<accession>A0A2U1CKY9</accession>
<evidence type="ECO:0000256" key="1">
    <source>
        <dbReference type="ARBA" id="ARBA00022714"/>
    </source>
</evidence>
<feature type="domain" description="Rieske" evidence="6">
    <location>
        <begin position="7"/>
        <end position="110"/>
    </location>
</feature>
<evidence type="ECO:0000313" key="8">
    <source>
        <dbReference type="Proteomes" id="UP000246145"/>
    </source>
</evidence>
<dbReference type="InterPro" id="IPR017941">
    <property type="entry name" value="Rieske_2Fe-2S"/>
</dbReference>
<dbReference type="InterPro" id="IPR050584">
    <property type="entry name" value="Cholesterol_7-desaturase"/>
</dbReference>
<dbReference type="SUPFAM" id="SSF55961">
    <property type="entry name" value="Bet v1-like"/>
    <property type="match status" value="1"/>
</dbReference>
<sequence>MFLKNTWYVAAWSHEINNEALLGRTIIGTPVVFWRDAKGEVAAFPDRCPHRGAPLSKGRVEGSTLRCMYHGMTFNGQGACTYVPGGQERIPAAANLHRFPVVERNNWAWIWMGEADKADPSLIPDTYWLDSPEWRYKPDYMHYGVNYLLIADNLLDFSHLAFVHEKTLGGSAGYADVRPEIERLDNGLRVSRWYMDSPPAPFVKNLVGWTDNVDRWNMYDFVVPGVFLMDSGSAPVGTGAREGDRSQAVQFRSAQAITPETENSTHYFFSQAHNFSIDDPSVTETLHAGLLAGFKEDWDMIHAQAASLALDPDFKMMPLNVDNALGNFRALMKKLVSSEQALSRAA</sequence>
<evidence type="ECO:0000256" key="5">
    <source>
        <dbReference type="ARBA" id="ARBA00023014"/>
    </source>
</evidence>
<reference evidence="7 8" key="1">
    <citation type="submission" date="2018-04" db="EMBL/GenBank/DDBJ databases">
        <title>Genomic Encyclopedia of Type Strains, Phase IV (KMG-IV): sequencing the most valuable type-strain genomes for metagenomic binning, comparative biology and taxonomic classification.</title>
        <authorList>
            <person name="Goeker M."/>
        </authorList>
    </citation>
    <scope>NUCLEOTIDE SEQUENCE [LARGE SCALE GENOMIC DNA]</scope>
    <source>
        <strain evidence="7 8">DSM 10065</strain>
    </source>
</reference>
<proteinExistence type="predicted"/>
<dbReference type="GO" id="GO:0005506">
    <property type="term" value="F:iron ion binding"/>
    <property type="evidence" value="ECO:0007669"/>
    <property type="project" value="InterPro"/>
</dbReference>
<comment type="caution">
    <text evidence="7">The sequence shown here is derived from an EMBL/GenBank/DDBJ whole genome shotgun (WGS) entry which is preliminary data.</text>
</comment>
<dbReference type="InterPro" id="IPR036922">
    <property type="entry name" value="Rieske_2Fe-2S_sf"/>
</dbReference>
<dbReference type="PROSITE" id="PS51296">
    <property type="entry name" value="RIESKE"/>
    <property type="match status" value="1"/>
</dbReference>
<dbReference type="InterPro" id="IPR044043">
    <property type="entry name" value="VanA_C_cat"/>
</dbReference>
<dbReference type="CDD" id="cd08878">
    <property type="entry name" value="RHO_alpha_C_DMO-like"/>
    <property type="match status" value="1"/>
</dbReference>
<evidence type="ECO:0000256" key="3">
    <source>
        <dbReference type="ARBA" id="ARBA00023002"/>
    </source>
</evidence>
<keyword evidence="2" id="KW-0479">Metal-binding</keyword>
<evidence type="ECO:0000256" key="4">
    <source>
        <dbReference type="ARBA" id="ARBA00023004"/>
    </source>
</evidence>
<gene>
    <name evidence="7" type="ORF">C7440_2383</name>
</gene>
<keyword evidence="3" id="KW-0560">Oxidoreductase</keyword>
<dbReference type="InterPro" id="IPR015881">
    <property type="entry name" value="ARHD_Rieske_2Fe_2S"/>
</dbReference>
<protein>
    <submittedName>
        <fullName evidence="7">Vanillate O-demethylase monooxygenase subunit</fullName>
    </submittedName>
</protein>
<name>A0A2U1CKY9_9BURK</name>